<dbReference type="EMBL" id="KZ998078">
    <property type="protein sequence ID" value="RKO86579.1"/>
    <property type="molecule type" value="Genomic_DNA"/>
</dbReference>
<feature type="region of interest" description="Disordered" evidence="1">
    <location>
        <begin position="23"/>
        <end position="50"/>
    </location>
</feature>
<dbReference type="Proteomes" id="UP000269721">
    <property type="component" value="Unassembled WGS sequence"/>
</dbReference>
<proteinExistence type="predicted"/>
<evidence type="ECO:0000313" key="2">
    <source>
        <dbReference type="EMBL" id="RKO86579.1"/>
    </source>
</evidence>
<keyword evidence="3" id="KW-1185">Reference proteome</keyword>
<evidence type="ECO:0000256" key="1">
    <source>
        <dbReference type="SAM" id="MobiDB-lite"/>
    </source>
</evidence>
<sequence length="134" mass="14279">MSIRTKLSAIFPSQLAPSGASASAAAAPSVAQTAHDQLQQRRADRAARDRKDRARSLWDRLADLDAIVLRATPDSAPGHGGGNSLPAGMEGSRHLGYRTAAVYRAPRHPIVLCHGLFGFDVLGKNRIGFITVLN</sequence>
<feature type="compositionally biased region" description="Low complexity" evidence="1">
    <location>
        <begin position="23"/>
        <end position="34"/>
    </location>
</feature>
<dbReference type="AlphaFoldDB" id="A0A4P9W2T6"/>
<name>A0A4P9W2T6_9FUNG</name>
<evidence type="ECO:0000313" key="3">
    <source>
        <dbReference type="Proteomes" id="UP000269721"/>
    </source>
</evidence>
<evidence type="ECO:0008006" key="4">
    <source>
        <dbReference type="Google" id="ProtNLM"/>
    </source>
</evidence>
<feature type="compositionally biased region" description="Basic and acidic residues" evidence="1">
    <location>
        <begin position="38"/>
        <end position="50"/>
    </location>
</feature>
<gene>
    <name evidence="2" type="ORF">BDK51DRAFT_44094</name>
</gene>
<protein>
    <recommendedName>
        <fullName evidence="4">Alpha/Beta hydrolase protein</fullName>
    </recommendedName>
</protein>
<dbReference type="OrthoDB" id="5592486at2759"/>
<reference evidence="3" key="1">
    <citation type="journal article" date="2018" name="Nat. Microbiol.">
        <title>Leveraging single-cell genomics to expand the fungal tree of life.</title>
        <authorList>
            <person name="Ahrendt S.R."/>
            <person name="Quandt C.A."/>
            <person name="Ciobanu D."/>
            <person name="Clum A."/>
            <person name="Salamov A."/>
            <person name="Andreopoulos B."/>
            <person name="Cheng J.F."/>
            <person name="Woyke T."/>
            <person name="Pelin A."/>
            <person name="Henrissat B."/>
            <person name="Reynolds N.K."/>
            <person name="Benny G.L."/>
            <person name="Smith M.E."/>
            <person name="James T.Y."/>
            <person name="Grigoriev I.V."/>
        </authorList>
    </citation>
    <scope>NUCLEOTIDE SEQUENCE [LARGE SCALE GENOMIC DNA]</scope>
</reference>
<organism evidence="2 3">
    <name type="scientific">Blyttiomyces helicus</name>
    <dbReference type="NCBI Taxonomy" id="388810"/>
    <lineage>
        <taxon>Eukaryota</taxon>
        <taxon>Fungi</taxon>
        <taxon>Fungi incertae sedis</taxon>
        <taxon>Chytridiomycota</taxon>
        <taxon>Chytridiomycota incertae sedis</taxon>
        <taxon>Chytridiomycetes</taxon>
        <taxon>Chytridiomycetes incertae sedis</taxon>
        <taxon>Blyttiomyces</taxon>
    </lineage>
</organism>
<accession>A0A4P9W2T6</accession>